<evidence type="ECO:0000313" key="1">
    <source>
        <dbReference type="EMBL" id="KAJ8901473.1"/>
    </source>
</evidence>
<sequence>MVGFGVDVLENVGRYLGLEDRLKLALTSKACFNGLQRKLDFVNAAVEHPSVLRIKHQGHAAPHQPGKWMVSGDGRVLVSVEGCQRASGEFCISRMSLPELETKRLYLKAEHHRQRFRKSRLSYSGKLLAFDAWDLRSGTTDTLHVVELGEGGVVHLGSQKFHRDNVWEIRISPSDQYIAVGLSRGGLFVMDREARILSTCHRRLHRDFFPAQHKFVFTQGDLLLFLEAEVDGVEAGGEKATVKMSSPPFTDQVRLEPLPERIRGRWRISLQGSNSLVCHDPQEGLLEAFAVLPRGQGYRNYLRISQITRQCKAELVSYVEGDQPMVWAFADGRGSVGVSRIVERFFASSNGNASGQSVNDRKSWTIASDSDRWGRAWESSTCIHNEGGWCVSAYSSQGRDETIVCVLNLRPFLESNQPWELVERAAYA</sequence>
<reference evidence="1 2" key="1">
    <citation type="journal article" date="2023" name="Nat. Commun.">
        <title>Origin of minicircular mitochondrial genomes in red algae.</title>
        <authorList>
            <person name="Lee Y."/>
            <person name="Cho C.H."/>
            <person name="Lee Y.M."/>
            <person name="Park S.I."/>
            <person name="Yang J.H."/>
            <person name="West J.A."/>
            <person name="Bhattacharya D."/>
            <person name="Yoon H.S."/>
        </authorList>
    </citation>
    <scope>NUCLEOTIDE SEQUENCE [LARGE SCALE GENOMIC DNA]</scope>
    <source>
        <strain evidence="1 2">CCMP1338</strain>
        <tissue evidence="1">Whole cell</tissue>
    </source>
</reference>
<protein>
    <recommendedName>
        <fullName evidence="3">F-box domain-containing protein</fullName>
    </recommendedName>
</protein>
<accession>A0AAV8UG56</accession>
<gene>
    <name evidence="1" type="ORF">NDN08_007319</name>
</gene>
<dbReference type="SUPFAM" id="SSF69322">
    <property type="entry name" value="Tricorn protease domain 2"/>
    <property type="match status" value="1"/>
</dbReference>
<proteinExistence type="predicted"/>
<dbReference type="Proteomes" id="UP001157974">
    <property type="component" value="Unassembled WGS sequence"/>
</dbReference>
<keyword evidence="2" id="KW-1185">Reference proteome</keyword>
<dbReference type="AlphaFoldDB" id="A0AAV8UG56"/>
<organism evidence="1 2">
    <name type="scientific">Rhodosorus marinus</name>
    <dbReference type="NCBI Taxonomy" id="101924"/>
    <lineage>
        <taxon>Eukaryota</taxon>
        <taxon>Rhodophyta</taxon>
        <taxon>Stylonematophyceae</taxon>
        <taxon>Stylonematales</taxon>
        <taxon>Stylonemataceae</taxon>
        <taxon>Rhodosorus</taxon>
    </lineage>
</organism>
<name>A0AAV8UG56_9RHOD</name>
<evidence type="ECO:0000313" key="2">
    <source>
        <dbReference type="Proteomes" id="UP001157974"/>
    </source>
</evidence>
<dbReference type="EMBL" id="JAMWBK010000011">
    <property type="protein sequence ID" value="KAJ8901473.1"/>
    <property type="molecule type" value="Genomic_DNA"/>
</dbReference>
<evidence type="ECO:0008006" key="3">
    <source>
        <dbReference type="Google" id="ProtNLM"/>
    </source>
</evidence>
<comment type="caution">
    <text evidence="1">The sequence shown here is derived from an EMBL/GenBank/DDBJ whole genome shotgun (WGS) entry which is preliminary data.</text>
</comment>